<keyword evidence="3" id="KW-1185">Reference proteome</keyword>
<name>A0AAN8JEB7_PATCE</name>
<reference evidence="2 3" key="1">
    <citation type="submission" date="2024-01" db="EMBL/GenBank/DDBJ databases">
        <title>The genome of the rayed Mediterranean limpet Patella caerulea (Linnaeus, 1758).</title>
        <authorList>
            <person name="Anh-Thu Weber A."/>
            <person name="Halstead-Nussloch G."/>
        </authorList>
    </citation>
    <scope>NUCLEOTIDE SEQUENCE [LARGE SCALE GENOMIC DNA]</scope>
    <source>
        <strain evidence="2">AATW-2023a</strain>
        <tissue evidence="2">Whole specimen</tissue>
    </source>
</reference>
<proteinExistence type="predicted"/>
<dbReference type="Pfam" id="PF19421">
    <property type="entry name" value="Fry_C"/>
    <property type="match status" value="1"/>
</dbReference>
<organism evidence="2 3">
    <name type="scientific">Patella caerulea</name>
    <name type="common">Rayed Mediterranean limpet</name>
    <dbReference type="NCBI Taxonomy" id="87958"/>
    <lineage>
        <taxon>Eukaryota</taxon>
        <taxon>Metazoa</taxon>
        <taxon>Spiralia</taxon>
        <taxon>Lophotrochozoa</taxon>
        <taxon>Mollusca</taxon>
        <taxon>Gastropoda</taxon>
        <taxon>Patellogastropoda</taxon>
        <taxon>Patelloidea</taxon>
        <taxon>Patellidae</taxon>
        <taxon>Patella</taxon>
    </lineage>
</organism>
<dbReference type="Proteomes" id="UP001347796">
    <property type="component" value="Unassembled WGS sequence"/>
</dbReference>
<accession>A0AAN8JEB7</accession>
<comment type="caution">
    <text evidence="2">The sequence shown here is derived from an EMBL/GenBank/DDBJ whole genome shotgun (WGS) entry which is preliminary data.</text>
</comment>
<feature type="domain" description="Protein furry C-terminal" evidence="1">
    <location>
        <begin position="4"/>
        <end position="238"/>
    </location>
</feature>
<dbReference type="InterPro" id="IPR045842">
    <property type="entry name" value="Fry_C"/>
</dbReference>
<sequence length="269" mass="30757">MVYLQMECPFIYVESDTLLGSRVVEKHRFCVLEIQECFETYYMRKDQAEQSLESLKSNIKQQSLFDGVTMSTSGDEQKVDLCRKLYKLIFQLVQFFESYLKLLEVFRSVTRTPQVVDMSLQATSLQVEMSTALQELENGQASPFNVDFKAVNKQEAITSLAEYLQTQQYLKAVQLLRSFRSLWPNDVFGMTSEDDVVALLNIYCSSLSDKKTGIFVLTRTDLDLNHLHSHLMNIHLKLSTAWPPSLSSTATTPTRLTEVVIKQSDSSTL</sequence>
<gene>
    <name evidence="2" type="ORF">SNE40_017021</name>
</gene>
<evidence type="ECO:0000313" key="2">
    <source>
        <dbReference type="EMBL" id="KAK6173600.1"/>
    </source>
</evidence>
<evidence type="ECO:0000313" key="3">
    <source>
        <dbReference type="Proteomes" id="UP001347796"/>
    </source>
</evidence>
<evidence type="ECO:0000259" key="1">
    <source>
        <dbReference type="Pfam" id="PF19421"/>
    </source>
</evidence>
<protein>
    <recommendedName>
        <fullName evidence="1">Protein furry C-terminal domain-containing protein</fullName>
    </recommendedName>
</protein>
<dbReference type="AlphaFoldDB" id="A0AAN8JEB7"/>
<dbReference type="EMBL" id="JAZGQO010000011">
    <property type="protein sequence ID" value="KAK6173600.1"/>
    <property type="molecule type" value="Genomic_DNA"/>
</dbReference>